<dbReference type="PANTHER" id="PTHR12110:SF41">
    <property type="entry name" value="INOSOSE DEHYDRATASE"/>
    <property type="match status" value="1"/>
</dbReference>
<dbReference type="SUPFAM" id="SSF51658">
    <property type="entry name" value="Xylose isomerase-like"/>
    <property type="match status" value="1"/>
</dbReference>
<dbReference type="InterPro" id="IPR050312">
    <property type="entry name" value="IolE/XylAMocC-like"/>
</dbReference>
<dbReference type="RefSeq" id="WP_142835242.1">
    <property type="nucleotide sequence ID" value="NZ_VFSV01000024.1"/>
</dbReference>
<organism evidence="2 3">
    <name type="scientific">Palleronia caenipelagi</name>
    <dbReference type="NCBI Taxonomy" id="2489174"/>
    <lineage>
        <taxon>Bacteria</taxon>
        <taxon>Pseudomonadati</taxon>
        <taxon>Pseudomonadota</taxon>
        <taxon>Alphaproteobacteria</taxon>
        <taxon>Rhodobacterales</taxon>
        <taxon>Roseobacteraceae</taxon>
        <taxon>Palleronia</taxon>
    </lineage>
</organism>
<feature type="domain" description="Xylose isomerase-like TIM barrel" evidence="1">
    <location>
        <begin position="29"/>
        <end position="292"/>
    </location>
</feature>
<dbReference type="PANTHER" id="PTHR12110">
    <property type="entry name" value="HYDROXYPYRUVATE ISOMERASE"/>
    <property type="match status" value="1"/>
</dbReference>
<evidence type="ECO:0000313" key="2">
    <source>
        <dbReference type="EMBL" id="TRD17338.1"/>
    </source>
</evidence>
<evidence type="ECO:0000313" key="3">
    <source>
        <dbReference type="Proteomes" id="UP000318590"/>
    </source>
</evidence>
<proteinExistence type="predicted"/>
<comment type="caution">
    <text evidence="2">The sequence shown here is derived from an EMBL/GenBank/DDBJ whole genome shotgun (WGS) entry which is preliminary data.</text>
</comment>
<keyword evidence="3" id="KW-1185">Reference proteome</keyword>
<dbReference type="EMBL" id="VFSV01000024">
    <property type="protein sequence ID" value="TRD17338.1"/>
    <property type="molecule type" value="Genomic_DNA"/>
</dbReference>
<dbReference type="InterPro" id="IPR013022">
    <property type="entry name" value="Xyl_isomerase-like_TIM-brl"/>
</dbReference>
<dbReference type="Gene3D" id="3.20.20.150">
    <property type="entry name" value="Divalent-metal-dependent TIM barrel enzymes"/>
    <property type="match status" value="1"/>
</dbReference>
<gene>
    <name evidence="2" type="ORF">FEV53_12915</name>
</gene>
<dbReference type="Pfam" id="PF01261">
    <property type="entry name" value="AP_endonuc_2"/>
    <property type="match status" value="1"/>
</dbReference>
<dbReference type="Proteomes" id="UP000318590">
    <property type="component" value="Unassembled WGS sequence"/>
</dbReference>
<evidence type="ECO:0000259" key="1">
    <source>
        <dbReference type="Pfam" id="PF01261"/>
    </source>
</evidence>
<reference evidence="2 3" key="1">
    <citation type="submission" date="2019-06" db="EMBL/GenBank/DDBJ databases">
        <title>Paenimaribius caenipelagi gen. nov., sp. nov., isolated from a tidal flat.</title>
        <authorList>
            <person name="Yoon J.-H."/>
        </authorList>
    </citation>
    <scope>NUCLEOTIDE SEQUENCE [LARGE SCALE GENOMIC DNA]</scope>
    <source>
        <strain evidence="2 3">JBTF-M29</strain>
    </source>
</reference>
<name>A0A547PT89_9RHOB</name>
<dbReference type="AlphaFoldDB" id="A0A547PT89"/>
<dbReference type="InterPro" id="IPR036237">
    <property type="entry name" value="Xyl_isomerase-like_sf"/>
</dbReference>
<accession>A0A547PT89</accession>
<dbReference type="OrthoDB" id="9804047at2"/>
<protein>
    <submittedName>
        <fullName evidence="2">TIM barrel protein</fullName>
    </submittedName>
</protein>
<sequence length="302" mass="33397">MTIRIGNAPCSWGVEFANDPRNPDWRTVLAECAGAGYRGIELGPVGYMPEDPAVLGEALAEHELELIGGVVFRPFHDPEAWDDVLDGTHRTCRALRSHGASHLVLIDSISPRRAPTAGRADEAEQMDAAEWTAFRDRIAEAARIAVEEYGLIASIHAHAAGFIDFEPELERLLDEVDERLLKICFDTGHHSYAGFDPVAFMKRHVGRISYMHFKDIDPKIKEQVIAERTGFYDACGQGIFCNLGQGDVDFPAVRQVLLDAGFKGWCTVEQDCDPTLPGSPIEDARANRDYLESVGFERGDQA</sequence>